<accession>A0A4Q9KK13</accession>
<evidence type="ECO:0000256" key="9">
    <source>
        <dbReference type="NCBIfam" id="TIGR00152"/>
    </source>
</evidence>
<keyword evidence="3 8" id="KW-0808">Transferase</keyword>
<comment type="similarity">
    <text evidence="1 8">Belongs to the CoaE family.</text>
</comment>
<dbReference type="Gene3D" id="3.40.50.300">
    <property type="entry name" value="P-loop containing nucleotide triphosphate hydrolases"/>
    <property type="match status" value="1"/>
</dbReference>
<keyword evidence="5 8" id="KW-0418">Kinase</keyword>
<dbReference type="NCBIfam" id="NF002879">
    <property type="entry name" value="PRK03333.1"/>
    <property type="match status" value="1"/>
</dbReference>
<dbReference type="PANTHER" id="PTHR10695:SF46">
    <property type="entry name" value="BIFUNCTIONAL COENZYME A SYNTHASE-RELATED"/>
    <property type="match status" value="1"/>
</dbReference>
<reference evidence="10 11" key="1">
    <citation type="submission" date="2019-01" db="EMBL/GenBank/DDBJ databases">
        <title>Lactibacter flavus gen. nov., sp. nov., a novel bacterium of the family Propionibacteriaceae isolated from raw milk and dairy products.</title>
        <authorList>
            <person name="Huptas C."/>
            <person name="Wenning M."/>
            <person name="Breitenwieser F."/>
            <person name="Doll E."/>
            <person name="Von Neubeck M."/>
            <person name="Busse H.-J."/>
            <person name="Scherer S."/>
        </authorList>
    </citation>
    <scope>NUCLEOTIDE SEQUENCE [LARGE SCALE GENOMIC DNA]</scope>
    <source>
        <strain evidence="10 11">DSM 22130</strain>
    </source>
</reference>
<evidence type="ECO:0000256" key="5">
    <source>
        <dbReference type="ARBA" id="ARBA00022777"/>
    </source>
</evidence>
<dbReference type="HAMAP" id="MF_00376">
    <property type="entry name" value="Dephospho_CoA_kinase"/>
    <property type="match status" value="1"/>
</dbReference>
<dbReference type="FunFam" id="3.40.50.300:FF:000991">
    <property type="entry name" value="Dephospho-CoA kinase"/>
    <property type="match status" value="1"/>
</dbReference>
<dbReference type="CDD" id="cd02022">
    <property type="entry name" value="DPCK"/>
    <property type="match status" value="1"/>
</dbReference>
<evidence type="ECO:0000256" key="6">
    <source>
        <dbReference type="ARBA" id="ARBA00022840"/>
    </source>
</evidence>
<dbReference type="PROSITE" id="PS51219">
    <property type="entry name" value="DPCK"/>
    <property type="match status" value="1"/>
</dbReference>
<keyword evidence="2 8" id="KW-0963">Cytoplasm</keyword>
<keyword evidence="4 8" id="KW-0547">Nucleotide-binding</keyword>
<evidence type="ECO:0000256" key="2">
    <source>
        <dbReference type="ARBA" id="ARBA00022490"/>
    </source>
</evidence>
<evidence type="ECO:0000313" key="11">
    <source>
        <dbReference type="Proteomes" id="UP000291933"/>
    </source>
</evidence>
<dbReference type="Proteomes" id="UP000291933">
    <property type="component" value="Unassembled WGS sequence"/>
</dbReference>
<comment type="subcellular location">
    <subcellularLocation>
        <location evidence="8">Cytoplasm</location>
    </subcellularLocation>
</comment>
<organism evidence="10 11">
    <name type="scientific">Propioniciclava tarda</name>
    <dbReference type="NCBI Taxonomy" id="433330"/>
    <lineage>
        <taxon>Bacteria</taxon>
        <taxon>Bacillati</taxon>
        <taxon>Actinomycetota</taxon>
        <taxon>Actinomycetes</taxon>
        <taxon>Propionibacteriales</taxon>
        <taxon>Propionibacteriaceae</taxon>
        <taxon>Propioniciclava</taxon>
    </lineage>
</organism>
<evidence type="ECO:0000256" key="4">
    <source>
        <dbReference type="ARBA" id="ARBA00022741"/>
    </source>
</evidence>
<evidence type="ECO:0000256" key="1">
    <source>
        <dbReference type="ARBA" id="ARBA00009018"/>
    </source>
</evidence>
<comment type="caution">
    <text evidence="10">The sequence shown here is derived from an EMBL/GenBank/DDBJ whole genome shotgun (WGS) entry which is preliminary data.</text>
</comment>
<comment type="function">
    <text evidence="8">Catalyzes the phosphorylation of the 3'-hydroxyl group of dephosphocoenzyme A to form coenzyme A.</text>
</comment>
<dbReference type="OrthoDB" id="9812943at2"/>
<dbReference type="AlphaFoldDB" id="A0A4Q9KK13"/>
<evidence type="ECO:0000256" key="7">
    <source>
        <dbReference type="ARBA" id="ARBA00022993"/>
    </source>
</evidence>
<dbReference type="NCBIfam" id="TIGR00152">
    <property type="entry name" value="dephospho-CoA kinase"/>
    <property type="match status" value="1"/>
</dbReference>
<keyword evidence="11" id="KW-1185">Reference proteome</keyword>
<dbReference type="GO" id="GO:0004140">
    <property type="term" value="F:dephospho-CoA kinase activity"/>
    <property type="evidence" value="ECO:0007669"/>
    <property type="project" value="UniProtKB-UniRule"/>
</dbReference>
<comment type="pathway">
    <text evidence="8">Cofactor biosynthesis; coenzyme A biosynthesis; CoA from (R)-pantothenate: step 5/5.</text>
</comment>
<evidence type="ECO:0000256" key="8">
    <source>
        <dbReference type="HAMAP-Rule" id="MF_00376"/>
    </source>
</evidence>
<protein>
    <recommendedName>
        <fullName evidence="8 9">Dephospho-CoA kinase</fullName>
        <ecNumber evidence="8 9">2.7.1.24</ecNumber>
    </recommendedName>
    <alternativeName>
        <fullName evidence="8">Dephosphocoenzyme A kinase</fullName>
    </alternativeName>
</protein>
<gene>
    <name evidence="8" type="primary">coaE</name>
    <name evidence="10" type="ORF">ET996_09280</name>
</gene>
<dbReference type="SUPFAM" id="SSF52540">
    <property type="entry name" value="P-loop containing nucleoside triphosphate hydrolases"/>
    <property type="match status" value="1"/>
</dbReference>
<dbReference type="EC" id="2.7.1.24" evidence="8 9"/>
<dbReference type="EMBL" id="SDMR01000010">
    <property type="protein sequence ID" value="TBT94783.1"/>
    <property type="molecule type" value="Genomic_DNA"/>
</dbReference>
<evidence type="ECO:0000313" key="10">
    <source>
        <dbReference type="EMBL" id="TBT94783.1"/>
    </source>
</evidence>
<dbReference type="Pfam" id="PF01121">
    <property type="entry name" value="CoaE"/>
    <property type="match status" value="1"/>
</dbReference>
<sequence>MRRIGLTGGIASGKSAVAELLRAKGAVIVDADVLAREVVEPGTPGLAAIVDRFGRGVLLPDGRLDRARLGQLVFSDADARADLNAIVHPAVRRRAAEVESDAPAGSVVVHAIPLLVETGQAASFDLVVVVDVDPTIQVDRLRARNGLSRADAEARLAAQASREERLRAAHVVIDNSGNRDALEAQVDELWRRLNRPFRRS</sequence>
<dbReference type="GO" id="GO:0015937">
    <property type="term" value="P:coenzyme A biosynthetic process"/>
    <property type="evidence" value="ECO:0007669"/>
    <property type="project" value="UniProtKB-UniRule"/>
</dbReference>
<dbReference type="PANTHER" id="PTHR10695">
    <property type="entry name" value="DEPHOSPHO-COA KINASE-RELATED"/>
    <property type="match status" value="1"/>
</dbReference>
<name>A0A4Q9KK13_PROTD</name>
<feature type="binding site" evidence="8">
    <location>
        <begin position="11"/>
        <end position="16"/>
    </location>
    <ligand>
        <name>ATP</name>
        <dbReference type="ChEBI" id="CHEBI:30616"/>
    </ligand>
</feature>
<keyword evidence="7 8" id="KW-0173">Coenzyme A biosynthesis</keyword>
<keyword evidence="6 8" id="KW-0067">ATP-binding</keyword>
<dbReference type="UniPathway" id="UPA00241">
    <property type="reaction ID" value="UER00356"/>
</dbReference>
<proteinExistence type="inferred from homology"/>
<comment type="catalytic activity">
    <reaction evidence="8">
        <text>3'-dephospho-CoA + ATP = ADP + CoA + H(+)</text>
        <dbReference type="Rhea" id="RHEA:18245"/>
        <dbReference type="ChEBI" id="CHEBI:15378"/>
        <dbReference type="ChEBI" id="CHEBI:30616"/>
        <dbReference type="ChEBI" id="CHEBI:57287"/>
        <dbReference type="ChEBI" id="CHEBI:57328"/>
        <dbReference type="ChEBI" id="CHEBI:456216"/>
        <dbReference type="EC" id="2.7.1.24"/>
    </reaction>
</comment>
<dbReference type="GO" id="GO:0005737">
    <property type="term" value="C:cytoplasm"/>
    <property type="evidence" value="ECO:0007669"/>
    <property type="project" value="UniProtKB-SubCell"/>
</dbReference>
<evidence type="ECO:0000256" key="3">
    <source>
        <dbReference type="ARBA" id="ARBA00022679"/>
    </source>
</evidence>
<dbReference type="InterPro" id="IPR001977">
    <property type="entry name" value="Depp_CoAkinase"/>
</dbReference>
<dbReference type="InterPro" id="IPR027417">
    <property type="entry name" value="P-loop_NTPase"/>
</dbReference>
<dbReference type="GO" id="GO:0005524">
    <property type="term" value="F:ATP binding"/>
    <property type="evidence" value="ECO:0007669"/>
    <property type="project" value="UniProtKB-UniRule"/>
</dbReference>